<proteinExistence type="predicted"/>
<dbReference type="Proteomes" id="UP000001635">
    <property type="component" value="Chromosome"/>
</dbReference>
<dbReference type="EMBL" id="CP002955">
    <property type="protein sequence ID" value="AEL27027.1"/>
    <property type="molecule type" value="Genomic_DNA"/>
</dbReference>
<protein>
    <submittedName>
        <fullName evidence="1">Uncharacterized protein</fullName>
    </submittedName>
</protein>
<dbReference type="STRING" id="880070.Cycma_3303"/>
<dbReference type="HOGENOM" id="CLU_2896587_0_0_10"/>
<sequence>MKGCTYFVNTATLSTFVLIKPEMHAIRTASGSAFKKNVYIQDNTPPMPLIDAHLGGLFFLGL</sequence>
<gene>
    <name evidence="1" type="ordered locus">Cycma_3303</name>
</gene>
<evidence type="ECO:0000313" key="2">
    <source>
        <dbReference type="Proteomes" id="UP000001635"/>
    </source>
</evidence>
<evidence type="ECO:0000313" key="1">
    <source>
        <dbReference type="EMBL" id="AEL27027.1"/>
    </source>
</evidence>
<dbReference type="KEGG" id="cmr:Cycma_3303"/>
<dbReference type="AlphaFoldDB" id="G0IV36"/>
<dbReference type="RefSeq" id="WP_014021317.1">
    <property type="nucleotide sequence ID" value="NC_015914.1"/>
</dbReference>
<reference evidence="2" key="1">
    <citation type="submission" date="2011-07" db="EMBL/GenBank/DDBJ databases">
        <title>The complete genome of Cyclobacterium marinum DSM 745.</title>
        <authorList>
            <person name="Lucas S."/>
            <person name="Han J."/>
            <person name="Lapidus A."/>
            <person name="Bruce D."/>
            <person name="Goodwin L."/>
            <person name="Pitluck S."/>
            <person name="Peters L."/>
            <person name="Kyrpides N."/>
            <person name="Mavromatis K."/>
            <person name="Ivanova N."/>
            <person name="Ovchinnikova G."/>
            <person name="Chertkov O."/>
            <person name="Detter J.C."/>
            <person name="Tapia R."/>
            <person name="Han C."/>
            <person name="Land M."/>
            <person name="Hauser L."/>
            <person name="Markowitz V."/>
            <person name="Cheng J.-F."/>
            <person name="Hugenholtz P."/>
            <person name="Woyke T."/>
            <person name="Wu D."/>
            <person name="Tindall B."/>
            <person name="Schuetze A."/>
            <person name="Brambilla E."/>
            <person name="Klenk H.-P."/>
            <person name="Eisen J.A."/>
        </authorList>
    </citation>
    <scope>NUCLEOTIDE SEQUENCE [LARGE SCALE GENOMIC DNA]</scope>
    <source>
        <strain evidence="2">ATCC 25205 / DSM 745 / LMG 13164 / NCIMB 1802</strain>
    </source>
</reference>
<accession>G0IV36</accession>
<name>G0IV36_CYCMS</name>
<keyword evidence="2" id="KW-1185">Reference proteome</keyword>
<organism evidence="1 2">
    <name type="scientific">Cyclobacterium marinum (strain ATCC 25205 / DSM 745 / LMG 13164 / NCIMB 1802)</name>
    <name type="common">Flectobacillus marinus</name>
    <dbReference type="NCBI Taxonomy" id="880070"/>
    <lineage>
        <taxon>Bacteria</taxon>
        <taxon>Pseudomonadati</taxon>
        <taxon>Bacteroidota</taxon>
        <taxon>Cytophagia</taxon>
        <taxon>Cytophagales</taxon>
        <taxon>Cyclobacteriaceae</taxon>
        <taxon>Cyclobacterium</taxon>
    </lineage>
</organism>